<dbReference type="GO" id="GO:0005886">
    <property type="term" value="C:plasma membrane"/>
    <property type="evidence" value="ECO:0007669"/>
    <property type="project" value="UniProtKB-SubCell"/>
</dbReference>
<evidence type="ECO:0000256" key="4">
    <source>
        <dbReference type="ARBA" id="ARBA00022679"/>
    </source>
</evidence>
<dbReference type="Proteomes" id="UP000564677">
    <property type="component" value="Unassembled WGS sequence"/>
</dbReference>
<dbReference type="InterPro" id="IPR029044">
    <property type="entry name" value="Nucleotide-diphossugar_trans"/>
</dbReference>
<evidence type="ECO:0000256" key="2">
    <source>
        <dbReference type="ARBA" id="ARBA00022475"/>
    </source>
</evidence>
<dbReference type="PANTHER" id="PTHR43646">
    <property type="entry name" value="GLYCOSYLTRANSFERASE"/>
    <property type="match status" value="1"/>
</dbReference>
<name>A0A7X5ZXB6_9SPHN</name>
<dbReference type="Pfam" id="PF00535">
    <property type="entry name" value="Glycos_transf_2"/>
    <property type="match status" value="1"/>
</dbReference>
<dbReference type="SUPFAM" id="SSF53448">
    <property type="entry name" value="Nucleotide-diphospho-sugar transferases"/>
    <property type="match status" value="1"/>
</dbReference>
<dbReference type="InterPro" id="IPR001173">
    <property type="entry name" value="Glyco_trans_2-like"/>
</dbReference>
<keyword evidence="4 7" id="KW-0808">Transferase</keyword>
<dbReference type="PANTHER" id="PTHR43646:SF2">
    <property type="entry name" value="GLYCOSYLTRANSFERASE 2-LIKE DOMAIN-CONTAINING PROTEIN"/>
    <property type="match status" value="1"/>
</dbReference>
<dbReference type="EMBL" id="JAASQV010000003">
    <property type="protein sequence ID" value="NIJ66373.1"/>
    <property type="molecule type" value="Genomic_DNA"/>
</dbReference>
<accession>A0A7X5ZXB6</accession>
<protein>
    <submittedName>
        <fullName evidence="7">Glycosyltransferase involved in cell wall biosynthesis</fullName>
    </submittedName>
</protein>
<organism evidence="7 8">
    <name type="scientific">Sphingomonas leidyi</name>
    <dbReference type="NCBI Taxonomy" id="68569"/>
    <lineage>
        <taxon>Bacteria</taxon>
        <taxon>Pseudomonadati</taxon>
        <taxon>Pseudomonadota</taxon>
        <taxon>Alphaproteobacteria</taxon>
        <taxon>Sphingomonadales</taxon>
        <taxon>Sphingomonadaceae</taxon>
        <taxon>Sphingomonas</taxon>
    </lineage>
</organism>
<evidence type="ECO:0000256" key="3">
    <source>
        <dbReference type="ARBA" id="ARBA00022676"/>
    </source>
</evidence>
<feature type="domain" description="Glycosyltransferase 2-like" evidence="6">
    <location>
        <begin position="13"/>
        <end position="139"/>
    </location>
</feature>
<evidence type="ECO:0000313" key="7">
    <source>
        <dbReference type="EMBL" id="NIJ66373.1"/>
    </source>
</evidence>
<evidence type="ECO:0000313" key="8">
    <source>
        <dbReference type="Proteomes" id="UP000564677"/>
    </source>
</evidence>
<gene>
    <name evidence="7" type="ORF">FHR20_003346</name>
</gene>
<dbReference type="CDD" id="cd00761">
    <property type="entry name" value="Glyco_tranf_GTA_type"/>
    <property type="match status" value="1"/>
</dbReference>
<evidence type="ECO:0000256" key="5">
    <source>
        <dbReference type="ARBA" id="ARBA00023136"/>
    </source>
</evidence>
<reference evidence="7 8" key="1">
    <citation type="submission" date="2020-03" db="EMBL/GenBank/DDBJ databases">
        <title>Genomic Encyclopedia of Type Strains, Phase IV (KMG-IV): sequencing the most valuable type-strain genomes for metagenomic binning, comparative biology and taxonomic classification.</title>
        <authorList>
            <person name="Goeker M."/>
        </authorList>
    </citation>
    <scope>NUCLEOTIDE SEQUENCE [LARGE SCALE GENOMIC DNA]</scope>
    <source>
        <strain evidence="7 8">DSM 4733</strain>
    </source>
</reference>
<dbReference type="AlphaFoldDB" id="A0A7X5ZXB6"/>
<evidence type="ECO:0000256" key="1">
    <source>
        <dbReference type="ARBA" id="ARBA00004236"/>
    </source>
</evidence>
<proteinExistence type="predicted"/>
<keyword evidence="3" id="KW-0328">Glycosyltransferase</keyword>
<comment type="caution">
    <text evidence="7">The sequence shown here is derived from an EMBL/GenBank/DDBJ whole genome shotgun (WGS) entry which is preliminary data.</text>
</comment>
<dbReference type="GO" id="GO:0016757">
    <property type="term" value="F:glycosyltransferase activity"/>
    <property type="evidence" value="ECO:0007669"/>
    <property type="project" value="UniProtKB-KW"/>
</dbReference>
<dbReference type="Gene3D" id="3.90.550.10">
    <property type="entry name" value="Spore Coat Polysaccharide Biosynthesis Protein SpsA, Chain A"/>
    <property type="match status" value="1"/>
</dbReference>
<keyword evidence="8" id="KW-1185">Reference proteome</keyword>
<evidence type="ECO:0000259" key="6">
    <source>
        <dbReference type="Pfam" id="PF00535"/>
    </source>
</evidence>
<keyword evidence="2" id="KW-1003">Cell membrane</keyword>
<sequence length="278" mass="31651">MRRTAEDAVADWTVIIPFFNERELLPGTIASLARQIVPFRLILVDNGSTDGSAAVAEAAARRHGLDHMLVTERTPGKVSALRAGFRWSRTRWTATCDADTLYPPHYLATAEELLSRRNCVTAGAYFVDPGASADDRAARAGTIRMAARLLPRQSHTGGAGQAFCTATLRAVGGFDPDRWNFVLEDHEVIHRMMRKGTMLYSEALWCMPSPRERDRHSIRWNLFERIVYSAAAPWAGDWFFYSFLSRRLRRRRLLSQCIRERQFQQIEETELVPTHSVR</sequence>
<keyword evidence="5" id="KW-0472">Membrane</keyword>
<comment type="subcellular location">
    <subcellularLocation>
        <location evidence="1">Cell membrane</location>
    </subcellularLocation>
</comment>